<proteinExistence type="predicted"/>
<organism evidence="2 3">
    <name type="scientific">Cryobacterium zhongshanensis</name>
    <dbReference type="NCBI Taxonomy" id="2928153"/>
    <lineage>
        <taxon>Bacteria</taxon>
        <taxon>Bacillati</taxon>
        <taxon>Actinomycetota</taxon>
        <taxon>Actinomycetes</taxon>
        <taxon>Micrococcales</taxon>
        <taxon>Microbacteriaceae</taxon>
        <taxon>Cryobacterium</taxon>
    </lineage>
</organism>
<comment type="caution">
    <text evidence="2">The sequence shown here is derived from an EMBL/GenBank/DDBJ whole genome shotgun (WGS) entry which is preliminary data.</text>
</comment>
<name>A0AA41QYT5_9MICO</name>
<dbReference type="InterPro" id="IPR014966">
    <property type="entry name" value="FRG-dom"/>
</dbReference>
<sequence length="349" mass="39237">MAAPTDDTISPRRPFDVHRFLIEREINDKVQAPLSSAERLWEFLNDESTLSPFRFHDGLALYRGQSNGAYGVNSSLYRLAQNEIDSIATLRGSKNQVQKKLAEQVLSQVESEVLREARANGIGAAMTGLETLSLLQHHLSPTRLMDVSYSPLAALYFAIERNQWTDGRLFLFTTRKSQSLTADDMGKDLDNGLPWTGSNERIAASGWQDRVWHFPVAPLDARMWAQQGTFLAGGLFSTGGDYQQFRGVGNTTGPGRQDVLTAKEFRRVCTLAISFPRQFPGVREESRWDAYGWSISIPKEWKEPLRVLLEAAGVTKDSIYPPVDDVRRLLTRVASDEAKRALERFRATV</sequence>
<dbReference type="EMBL" id="JALGAR010000003">
    <property type="protein sequence ID" value="MCI4658933.1"/>
    <property type="molecule type" value="Genomic_DNA"/>
</dbReference>
<dbReference type="RefSeq" id="WP_243012556.1">
    <property type="nucleotide sequence ID" value="NZ_JALGAR010000003.1"/>
</dbReference>
<protein>
    <submittedName>
        <fullName evidence="2">FRG domain-containing protein</fullName>
    </submittedName>
</protein>
<feature type="domain" description="FRG" evidence="1">
    <location>
        <begin position="56"/>
        <end position="170"/>
    </location>
</feature>
<reference evidence="2" key="1">
    <citation type="submission" date="2022-03" db="EMBL/GenBank/DDBJ databases">
        <title>Cryobacterium sp. nov. strain ZS14-85, isolated from Antarctic soil.</title>
        <authorList>
            <person name="Li J."/>
            <person name="Niu G."/>
        </authorList>
    </citation>
    <scope>NUCLEOTIDE SEQUENCE</scope>
    <source>
        <strain evidence="2">ZS14-85</strain>
    </source>
</reference>
<evidence type="ECO:0000313" key="2">
    <source>
        <dbReference type="EMBL" id="MCI4658933.1"/>
    </source>
</evidence>
<dbReference type="AlphaFoldDB" id="A0AA41QYT5"/>
<accession>A0AA41QYT5</accession>
<dbReference type="Pfam" id="PF08867">
    <property type="entry name" value="FRG"/>
    <property type="match status" value="1"/>
</dbReference>
<gene>
    <name evidence="2" type="ORF">MQH31_14065</name>
</gene>
<dbReference type="Proteomes" id="UP001165341">
    <property type="component" value="Unassembled WGS sequence"/>
</dbReference>
<evidence type="ECO:0000259" key="1">
    <source>
        <dbReference type="SMART" id="SM00901"/>
    </source>
</evidence>
<evidence type="ECO:0000313" key="3">
    <source>
        <dbReference type="Proteomes" id="UP001165341"/>
    </source>
</evidence>
<keyword evidence="3" id="KW-1185">Reference proteome</keyword>
<dbReference type="SMART" id="SM00901">
    <property type="entry name" value="FRG"/>
    <property type="match status" value="1"/>
</dbReference>